<name>A0ACB9Z1L4_9PEZI</name>
<accession>A0ACB9Z1L4</accession>
<keyword evidence="2" id="KW-1185">Reference proteome</keyword>
<comment type="caution">
    <text evidence="1">The sequence shown here is derived from an EMBL/GenBank/DDBJ whole genome shotgun (WGS) entry which is preliminary data.</text>
</comment>
<reference evidence="1 2" key="1">
    <citation type="journal article" date="2022" name="New Phytol.">
        <title>Ecological generalism drives hyperdiversity of secondary metabolite gene clusters in xylarialean endophytes.</title>
        <authorList>
            <person name="Franco M.E.E."/>
            <person name="Wisecaver J.H."/>
            <person name="Arnold A.E."/>
            <person name="Ju Y.M."/>
            <person name="Slot J.C."/>
            <person name="Ahrendt S."/>
            <person name="Moore L.P."/>
            <person name="Eastman K.E."/>
            <person name="Scott K."/>
            <person name="Konkel Z."/>
            <person name="Mondo S.J."/>
            <person name="Kuo A."/>
            <person name="Hayes R.D."/>
            <person name="Haridas S."/>
            <person name="Andreopoulos B."/>
            <person name="Riley R."/>
            <person name="LaButti K."/>
            <person name="Pangilinan J."/>
            <person name="Lipzen A."/>
            <person name="Amirebrahimi M."/>
            <person name="Yan J."/>
            <person name="Adam C."/>
            <person name="Keymanesh K."/>
            <person name="Ng V."/>
            <person name="Louie K."/>
            <person name="Northen T."/>
            <person name="Drula E."/>
            <person name="Henrissat B."/>
            <person name="Hsieh H.M."/>
            <person name="Youens-Clark K."/>
            <person name="Lutzoni F."/>
            <person name="Miadlikowska J."/>
            <person name="Eastwood D.C."/>
            <person name="Hamelin R.C."/>
            <person name="Grigoriev I.V."/>
            <person name="U'Ren J.M."/>
        </authorList>
    </citation>
    <scope>NUCLEOTIDE SEQUENCE [LARGE SCALE GENOMIC DNA]</scope>
    <source>
        <strain evidence="1 2">CBS 119005</strain>
    </source>
</reference>
<evidence type="ECO:0000313" key="1">
    <source>
        <dbReference type="EMBL" id="KAI4865256.1"/>
    </source>
</evidence>
<gene>
    <name evidence="1" type="ORF">F4820DRAFT_302629</name>
</gene>
<proteinExistence type="predicted"/>
<evidence type="ECO:0000313" key="2">
    <source>
        <dbReference type="Proteomes" id="UP001497700"/>
    </source>
</evidence>
<organism evidence="1 2">
    <name type="scientific">Hypoxylon rubiginosum</name>
    <dbReference type="NCBI Taxonomy" id="110542"/>
    <lineage>
        <taxon>Eukaryota</taxon>
        <taxon>Fungi</taxon>
        <taxon>Dikarya</taxon>
        <taxon>Ascomycota</taxon>
        <taxon>Pezizomycotina</taxon>
        <taxon>Sordariomycetes</taxon>
        <taxon>Xylariomycetidae</taxon>
        <taxon>Xylariales</taxon>
        <taxon>Hypoxylaceae</taxon>
        <taxon>Hypoxylon</taxon>
    </lineage>
</organism>
<dbReference type="EMBL" id="MU393474">
    <property type="protein sequence ID" value="KAI4865256.1"/>
    <property type="molecule type" value="Genomic_DNA"/>
</dbReference>
<sequence length="338" mass="36810">MSTDREKKALSRADEIDTKDTTKDTTLARQYGGIHAGGWVNLLPASWIPYVQLARLSPPAGVFLIYFPHVFGALHAANLLRLPANELAWNCATLLGGTFFFSNAAHAWNDLIDAPVDAQIPRTKTRPIPRGAVSPLQALVFTGFQTVAAAAFLPLFPPETALATVPSIVATTYYPWAKLHTYFPQLVLGFWIAWGIVVGSAASGVTQPWSDVPVLCLVTVCILWTTIYDTIYAFQDVKDDVKIGVKSTAVLFKAHTKTLLWSLIVILGACMLLYGNMMEMGVMYHVAAVGGGLSSLAAMVANVELKNDASCWWWFSCGFWVTGVTITVGLLAEYLVSY</sequence>
<dbReference type="Proteomes" id="UP001497700">
    <property type="component" value="Unassembled WGS sequence"/>
</dbReference>
<protein>
    <submittedName>
        <fullName evidence="1">Prenyltransferase</fullName>
    </submittedName>
</protein>